<dbReference type="AlphaFoldDB" id="A0A2L0F990"/>
<reference evidence="1 2" key="1">
    <citation type="submission" date="2015-09" db="EMBL/GenBank/DDBJ databases">
        <title>Sorangium comparison.</title>
        <authorList>
            <person name="Zaburannyi N."/>
            <person name="Bunk B."/>
            <person name="Overmann J."/>
            <person name="Mueller R."/>
        </authorList>
    </citation>
    <scope>NUCLEOTIDE SEQUENCE [LARGE SCALE GENOMIC DNA]</scope>
    <source>
        <strain evidence="1 2">So ce26</strain>
    </source>
</reference>
<sequence length="398" mass="44139">MRRYMNQARSERAPGFYAWCDEVDRFDAFAAALSALAYPGGLCNVRLSTRGVSEEMWRPEIPVDEVIAVTRPAFKAGSEVHVGLGSPWRWLGRYGLTLECYGEDYDRRWPSGPLGVGTYEWKGLYPYCLEMAIGSGVRSVEAEAAMISMHMEQDVEGILLGLCAPDAHVRVTTGACAAVFRWPAPVEACATYHADAATVARDLALSWMHLHDGDIVGRAARLPLSELVARVDAAPRGARVGVASHVERVGEHETLDLHASRSRSERPTRDDAVRRVPRALLPGDVEITREQVLQALLTPPDLLLEALEASALTDDAWRAVEPRARELIHEIIDEAETREGEPSYEVTVATGRHVRFIERHSPYHVRRLPNGGLLLATHPFRTLWPLWADALFLLGITS</sequence>
<organism evidence="1 2">
    <name type="scientific">Sorangium cellulosum</name>
    <name type="common">Polyangium cellulosum</name>
    <dbReference type="NCBI Taxonomy" id="56"/>
    <lineage>
        <taxon>Bacteria</taxon>
        <taxon>Pseudomonadati</taxon>
        <taxon>Myxococcota</taxon>
        <taxon>Polyangia</taxon>
        <taxon>Polyangiales</taxon>
        <taxon>Polyangiaceae</taxon>
        <taxon>Sorangium</taxon>
    </lineage>
</organism>
<protein>
    <submittedName>
        <fullName evidence="1">Uncharacterized protein</fullName>
    </submittedName>
</protein>
<proteinExistence type="predicted"/>
<dbReference type="EMBL" id="CP012673">
    <property type="protein sequence ID" value="AUX48130.1"/>
    <property type="molecule type" value="Genomic_DNA"/>
</dbReference>
<evidence type="ECO:0000313" key="1">
    <source>
        <dbReference type="EMBL" id="AUX48130.1"/>
    </source>
</evidence>
<accession>A0A2L0F990</accession>
<dbReference type="Proteomes" id="UP000238348">
    <property type="component" value="Chromosome"/>
</dbReference>
<gene>
    <name evidence="1" type="ORF">SOCE26_096600</name>
</gene>
<name>A0A2L0F990_SORCE</name>
<evidence type="ECO:0000313" key="2">
    <source>
        <dbReference type="Proteomes" id="UP000238348"/>
    </source>
</evidence>